<accession>A0A7S2Y170</accession>
<feature type="chain" id="PRO_5030588198" description="Secreted protein" evidence="1">
    <location>
        <begin position="21"/>
        <end position="180"/>
    </location>
</feature>
<keyword evidence="1" id="KW-0732">Signal</keyword>
<evidence type="ECO:0000313" key="2">
    <source>
        <dbReference type="EMBL" id="CAD9863557.1"/>
    </source>
</evidence>
<sequence>MHFFAKYFVAIILLVVPAKCFLPTLFSNECSRRLHCTILSSNVNPYGNNPNPYGDEEPIEGVPEMGDLELNLQQVLIRRKRAGGKWSNPMLGDQRDLLPFKVFRATPPIEKIGTFQLDPQTQRGDQLVVGAKEYIIRRVRCKYKYVGGSFVVTCKEADATERTRAVIERKLEGLLPKRDE</sequence>
<reference evidence="2" key="1">
    <citation type="submission" date="2021-01" db="EMBL/GenBank/DDBJ databases">
        <authorList>
            <person name="Corre E."/>
            <person name="Pelletier E."/>
            <person name="Niang G."/>
            <person name="Scheremetjew M."/>
            <person name="Finn R."/>
            <person name="Kale V."/>
            <person name="Holt S."/>
            <person name="Cochrane G."/>
            <person name="Meng A."/>
            <person name="Brown T."/>
            <person name="Cohen L."/>
        </authorList>
    </citation>
    <scope>NUCLEOTIDE SEQUENCE</scope>
    <source>
        <strain evidence="2">CCMP1661</strain>
    </source>
</reference>
<gene>
    <name evidence="2" type="ORF">FJAP1339_LOCUS5968</name>
</gene>
<evidence type="ECO:0000256" key="1">
    <source>
        <dbReference type="SAM" id="SignalP"/>
    </source>
</evidence>
<protein>
    <recommendedName>
        <fullName evidence="3">Secreted protein</fullName>
    </recommendedName>
</protein>
<feature type="signal peptide" evidence="1">
    <location>
        <begin position="1"/>
        <end position="20"/>
    </location>
</feature>
<dbReference type="AlphaFoldDB" id="A0A7S2Y170"/>
<evidence type="ECO:0008006" key="3">
    <source>
        <dbReference type="Google" id="ProtNLM"/>
    </source>
</evidence>
<dbReference type="EMBL" id="HBHR01012240">
    <property type="protein sequence ID" value="CAD9863557.1"/>
    <property type="molecule type" value="Transcribed_RNA"/>
</dbReference>
<name>A0A7S2Y170_9STRA</name>
<proteinExistence type="predicted"/>
<organism evidence="2">
    <name type="scientific">Fibrocapsa japonica</name>
    <dbReference type="NCBI Taxonomy" id="94617"/>
    <lineage>
        <taxon>Eukaryota</taxon>
        <taxon>Sar</taxon>
        <taxon>Stramenopiles</taxon>
        <taxon>Ochrophyta</taxon>
        <taxon>Raphidophyceae</taxon>
        <taxon>Chattonellales</taxon>
        <taxon>Chattonellaceae</taxon>
        <taxon>Fibrocapsa</taxon>
    </lineage>
</organism>